<dbReference type="GO" id="GO:0005886">
    <property type="term" value="C:plasma membrane"/>
    <property type="evidence" value="ECO:0007669"/>
    <property type="project" value="TreeGrafter"/>
</dbReference>
<evidence type="ECO:0000256" key="6">
    <source>
        <dbReference type="ARBA" id="ARBA00023136"/>
    </source>
</evidence>
<evidence type="ECO:0000313" key="9">
    <source>
        <dbReference type="Proteomes" id="UP000474296"/>
    </source>
</evidence>
<dbReference type="Pfam" id="PF01566">
    <property type="entry name" value="Nramp"/>
    <property type="match status" value="1"/>
</dbReference>
<feature type="transmembrane region" description="Helical" evidence="7">
    <location>
        <begin position="396"/>
        <end position="421"/>
    </location>
</feature>
<feature type="transmembrane region" description="Helical" evidence="7">
    <location>
        <begin position="293"/>
        <end position="317"/>
    </location>
</feature>
<feature type="transmembrane region" description="Helical" evidence="7">
    <location>
        <begin position="93"/>
        <end position="122"/>
    </location>
</feature>
<gene>
    <name evidence="8" type="ORF">GWK10_01370</name>
</gene>
<dbReference type="RefSeq" id="WP_164029102.1">
    <property type="nucleotide sequence ID" value="NZ_JAABOQ010000001.1"/>
</dbReference>
<dbReference type="AlphaFoldDB" id="A0A6M0CDF6"/>
<feature type="transmembrane region" description="Helical" evidence="7">
    <location>
        <begin position="134"/>
        <end position="154"/>
    </location>
</feature>
<evidence type="ECO:0000256" key="4">
    <source>
        <dbReference type="ARBA" id="ARBA00022847"/>
    </source>
</evidence>
<accession>A0A6M0CDF6</accession>
<keyword evidence="5 7" id="KW-1133">Transmembrane helix</keyword>
<dbReference type="GO" id="GO:0005384">
    <property type="term" value="F:manganese ion transmembrane transporter activity"/>
    <property type="evidence" value="ECO:0007669"/>
    <property type="project" value="TreeGrafter"/>
</dbReference>
<keyword evidence="2" id="KW-0813">Transport</keyword>
<feature type="transmembrane region" description="Helical" evidence="7">
    <location>
        <begin position="14"/>
        <end position="32"/>
    </location>
</feature>
<dbReference type="GO" id="GO:0015293">
    <property type="term" value="F:symporter activity"/>
    <property type="evidence" value="ECO:0007669"/>
    <property type="project" value="UniProtKB-KW"/>
</dbReference>
<dbReference type="PANTHER" id="PTHR11706:SF33">
    <property type="entry name" value="NATURAL RESISTANCE-ASSOCIATED MACROPHAGE PROTEIN 2"/>
    <property type="match status" value="1"/>
</dbReference>
<dbReference type="NCBIfam" id="NF037982">
    <property type="entry name" value="Nramp_1"/>
    <property type="match status" value="1"/>
</dbReference>
<keyword evidence="4" id="KW-0769">Symport</keyword>
<reference evidence="8 9" key="1">
    <citation type="submission" date="2020-01" db="EMBL/GenBank/DDBJ databases">
        <title>Spongiivirga citrea KCTC 32990T.</title>
        <authorList>
            <person name="Wang G."/>
        </authorList>
    </citation>
    <scope>NUCLEOTIDE SEQUENCE [LARGE SCALE GENOMIC DNA]</scope>
    <source>
        <strain evidence="8 9">KCTC 32990</strain>
    </source>
</reference>
<organism evidence="8 9">
    <name type="scientific">Spongiivirga citrea</name>
    <dbReference type="NCBI Taxonomy" id="1481457"/>
    <lineage>
        <taxon>Bacteria</taxon>
        <taxon>Pseudomonadati</taxon>
        <taxon>Bacteroidota</taxon>
        <taxon>Flavobacteriia</taxon>
        <taxon>Flavobacteriales</taxon>
        <taxon>Flavobacteriaceae</taxon>
        <taxon>Spongiivirga</taxon>
    </lineage>
</organism>
<keyword evidence="9" id="KW-1185">Reference proteome</keyword>
<evidence type="ECO:0000256" key="2">
    <source>
        <dbReference type="ARBA" id="ARBA00022448"/>
    </source>
</evidence>
<comment type="subcellular location">
    <subcellularLocation>
        <location evidence="1">Membrane</location>
        <topology evidence="1">Multi-pass membrane protein</topology>
    </subcellularLocation>
</comment>
<feature type="transmembrane region" description="Helical" evidence="7">
    <location>
        <begin position="250"/>
        <end position="273"/>
    </location>
</feature>
<feature type="transmembrane region" description="Helical" evidence="7">
    <location>
        <begin position="362"/>
        <end position="384"/>
    </location>
</feature>
<evidence type="ECO:0000256" key="3">
    <source>
        <dbReference type="ARBA" id="ARBA00022692"/>
    </source>
</evidence>
<dbReference type="EMBL" id="JAABOQ010000001">
    <property type="protein sequence ID" value="NER15836.1"/>
    <property type="molecule type" value="Genomic_DNA"/>
</dbReference>
<dbReference type="Proteomes" id="UP000474296">
    <property type="component" value="Unassembled WGS sequence"/>
</dbReference>
<sequence>MSESNINQSLLKKVIALILGFGPGFFAIGYTIGTGSVTSMIVAGSKFNMQLLWVLFLSCLFSGILMFAYGNYALITGETALFGFKKHLKYGKLLAILVIVGITFGQWNSLMGILGISANIIFEILAINFEGLNAFEYETVLGTAIVIIVTFYLLMLVGKYTFFEKILIVFVTLMGLSFLLSLFFVQPLSIDVVKGLIPTIPDVPGGKMLVAAFVGTTMAAATFLSRPLFVKGKGWTIKNLNQQKKDSITAAILIFIISGTIMAVAAGALFYQGKEVTHVLDMANTLEPVAGKWAVTIFFFGALSAGLSSIFPCLLIAPLLVADYQSGTIDTNSRQFRIITAIACLVALIGPAFGANPIEIQILSQVFNVFVLPVVILGIILMLSSKKVMKDYKTSLGVYIGMYAALFFSLVISYNGIMALLDYF</sequence>
<comment type="caution">
    <text evidence="8">The sequence shown here is derived from an EMBL/GenBank/DDBJ whole genome shotgun (WGS) entry which is preliminary data.</text>
</comment>
<evidence type="ECO:0000313" key="8">
    <source>
        <dbReference type="EMBL" id="NER15836.1"/>
    </source>
</evidence>
<protein>
    <submittedName>
        <fullName evidence="8">Divalent metal cation transporter</fullName>
    </submittedName>
</protein>
<dbReference type="PANTHER" id="PTHR11706">
    <property type="entry name" value="SOLUTE CARRIER PROTEIN FAMILY 11 MEMBER"/>
    <property type="match status" value="1"/>
</dbReference>
<name>A0A6M0CDF6_9FLAO</name>
<evidence type="ECO:0000256" key="5">
    <source>
        <dbReference type="ARBA" id="ARBA00022989"/>
    </source>
</evidence>
<keyword evidence="3 7" id="KW-0812">Transmembrane</keyword>
<dbReference type="InterPro" id="IPR001046">
    <property type="entry name" value="NRAMP_fam"/>
</dbReference>
<proteinExistence type="predicted"/>
<evidence type="ECO:0000256" key="7">
    <source>
        <dbReference type="SAM" id="Phobius"/>
    </source>
</evidence>
<feature type="transmembrane region" description="Helical" evidence="7">
    <location>
        <begin position="52"/>
        <end position="72"/>
    </location>
</feature>
<keyword evidence="6 7" id="KW-0472">Membrane</keyword>
<dbReference type="GO" id="GO:0015086">
    <property type="term" value="F:cadmium ion transmembrane transporter activity"/>
    <property type="evidence" value="ECO:0007669"/>
    <property type="project" value="TreeGrafter"/>
</dbReference>
<feature type="transmembrane region" description="Helical" evidence="7">
    <location>
        <begin position="166"/>
        <end position="188"/>
    </location>
</feature>
<dbReference type="GO" id="GO:0034755">
    <property type="term" value="P:iron ion transmembrane transport"/>
    <property type="evidence" value="ECO:0007669"/>
    <property type="project" value="TreeGrafter"/>
</dbReference>
<feature type="transmembrane region" description="Helical" evidence="7">
    <location>
        <begin position="338"/>
        <end position="356"/>
    </location>
</feature>
<evidence type="ECO:0000256" key="1">
    <source>
        <dbReference type="ARBA" id="ARBA00004141"/>
    </source>
</evidence>
<feature type="transmembrane region" description="Helical" evidence="7">
    <location>
        <begin position="208"/>
        <end position="229"/>
    </location>
</feature>